<dbReference type="InterPro" id="IPR056386">
    <property type="entry name" value="Ig_CD22"/>
</dbReference>
<evidence type="ECO:0000256" key="2">
    <source>
        <dbReference type="ARBA" id="ARBA00023136"/>
    </source>
</evidence>
<evidence type="ECO:0000313" key="5">
    <source>
        <dbReference type="Ensembl" id="ENSDCDP00010060298.1"/>
    </source>
</evidence>
<dbReference type="PROSITE" id="PS50835">
    <property type="entry name" value="IG_LIKE"/>
    <property type="match status" value="2"/>
</dbReference>
<organism evidence="5 6">
    <name type="scientific">Denticeps clupeoides</name>
    <name type="common">denticle herring</name>
    <dbReference type="NCBI Taxonomy" id="299321"/>
    <lineage>
        <taxon>Eukaryota</taxon>
        <taxon>Metazoa</taxon>
        <taxon>Chordata</taxon>
        <taxon>Craniata</taxon>
        <taxon>Vertebrata</taxon>
        <taxon>Euteleostomi</taxon>
        <taxon>Actinopterygii</taxon>
        <taxon>Neopterygii</taxon>
        <taxon>Teleostei</taxon>
        <taxon>Clupei</taxon>
        <taxon>Clupeiformes</taxon>
        <taxon>Denticipitoidei</taxon>
        <taxon>Denticipitidae</taxon>
        <taxon>Denticeps</taxon>
    </lineage>
</organism>
<dbReference type="Ensembl" id="ENSDCDT00010071044.1">
    <property type="protein sequence ID" value="ENSDCDP00010060298.1"/>
    <property type="gene ID" value="ENSDCDG00010033543.1"/>
</dbReference>
<feature type="domain" description="Ig-like" evidence="4">
    <location>
        <begin position="223"/>
        <end position="302"/>
    </location>
</feature>
<dbReference type="Pfam" id="PF24518">
    <property type="entry name" value="Ig_CD22"/>
    <property type="match status" value="1"/>
</dbReference>
<feature type="domain" description="Ig-like" evidence="4">
    <location>
        <begin position="105"/>
        <end position="213"/>
    </location>
</feature>
<evidence type="ECO:0000313" key="6">
    <source>
        <dbReference type="Proteomes" id="UP000694580"/>
    </source>
</evidence>
<evidence type="ECO:0000256" key="3">
    <source>
        <dbReference type="ARBA" id="ARBA00023157"/>
    </source>
</evidence>
<dbReference type="Pfam" id="PF08205">
    <property type="entry name" value="C2-set_2"/>
    <property type="match status" value="1"/>
</dbReference>
<reference evidence="5" key="2">
    <citation type="submission" date="2025-08" db="UniProtKB">
        <authorList>
            <consortium name="Ensembl"/>
        </authorList>
    </citation>
    <scope>IDENTIFICATION</scope>
</reference>
<accession>A0AAY4ESE5</accession>
<dbReference type="Pfam" id="PF13895">
    <property type="entry name" value="Ig_2"/>
    <property type="match status" value="1"/>
</dbReference>
<dbReference type="PANTHER" id="PTHR46484:SF1">
    <property type="entry name" value="SCHWANN CELL MYELIN PROTEIN-RELATED"/>
    <property type="match status" value="1"/>
</dbReference>
<reference evidence="5 6" key="1">
    <citation type="submission" date="2020-06" db="EMBL/GenBank/DDBJ databases">
        <authorList>
            <consortium name="Wellcome Sanger Institute Data Sharing"/>
        </authorList>
    </citation>
    <scope>NUCLEOTIDE SEQUENCE [LARGE SCALE GENOMIC DNA]</scope>
</reference>
<dbReference type="InterPro" id="IPR013162">
    <property type="entry name" value="CD80_C2-set"/>
</dbReference>
<protein>
    <recommendedName>
        <fullName evidence="4">Ig-like domain-containing protein</fullName>
    </recommendedName>
</protein>
<comment type="subcellular location">
    <subcellularLocation>
        <location evidence="1">Membrane</location>
        <topology evidence="1">Single-pass membrane protein</topology>
    </subcellularLocation>
</comment>
<dbReference type="GO" id="GO:0016020">
    <property type="term" value="C:membrane"/>
    <property type="evidence" value="ECO:0007669"/>
    <property type="project" value="UniProtKB-SubCell"/>
</dbReference>
<reference evidence="5" key="3">
    <citation type="submission" date="2025-09" db="UniProtKB">
        <authorList>
            <consortium name="Ensembl"/>
        </authorList>
    </citation>
    <scope>IDENTIFICATION</scope>
</reference>
<dbReference type="InterPro" id="IPR036179">
    <property type="entry name" value="Ig-like_dom_sf"/>
</dbReference>
<evidence type="ECO:0000259" key="4">
    <source>
        <dbReference type="PROSITE" id="PS50835"/>
    </source>
</evidence>
<dbReference type="InterPro" id="IPR007110">
    <property type="entry name" value="Ig-like_dom"/>
</dbReference>
<keyword evidence="3" id="KW-1015">Disulfide bond</keyword>
<sequence>EKMETFLLLTCTRPETSWSAEIPETVSGLLGSCIVIPCSFTYPTHNLKTSEIIAIWHTDSRENIYHPEKSKVDAKYKGRTRLLGDLSHRNCSLKIEPLKRSDKGPYTFRVEIEDKDKYSFKNSRVTAFERVISLNRLAQATCSVSHSCPANPPIITWSHSGATVTHSEHLTNGEWRMTSSLTFTPTRADHKVRLYCTASYSGGKKVRTYQTLLVKCKPWKDAPEDVRVESVPEVREGESALLNCSSDSNPPAYSYQWYNVNGILQSEGHSFTQEKVSRSTQPLYCTAINTEGQGSSRPAVLNVVCEWEFNKICLLFDILFRNVQESLGINTQKHEFLSSHSVI</sequence>
<dbReference type="PANTHER" id="PTHR46484">
    <property type="entry name" value="SI:CH211-171H4.5-RELATED"/>
    <property type="match status" value="1"/>
</dbReference>
<keyword evidence="6" id="KW-1185">Reference proteome</keyword>
<dbReference type="GeneTree" id="ENSGT01150000286924"/>
<dbReference type="InterPro" id="IPR003599">
    <property type="entry name" value="Ig_sub"/>
</dbReference>
<keyword evidence="2" id="KW-0472">Membrane</keyword>
<evidence type="ECO:0000256" key="1">
    <source>
        <dbReference type="ARBA" id="ARBA00004167"/>
    </source>
</evidence>
<dbReference type="AlphaFoldDB" id="A0AAY4ESE5"/>
<dbReference type="Gene3D" id="2.60.40.10">
    <property type="entry name" value="Immunoglobulins"/>
    <property type="match status" value="3"/>
</dbReference>
<dbReference type="SMART" id="SM00409">
    <property type="entry name" value="IG"/>
    <property type="match status" value="3"/>
</dbReference>
<dbReference type="SUPFAM" id="SSF48726">
    <property type="entry name" value="Immunoglobulin"/>
    <property type="match status" value="3"/>
</dbReference>
<name>A0AAY4ESE5_9TELE</name>
<dbReference type="Proteomes" id="UP000694580">
    <property type="component" value="Chromosome 5"/>
</dbReference>
<proteinExistence type="predicted"/>
<dbReference type="InterPro" id="IPR013783">
    <property type="entry name" value="Ig-like_fold"/>
</dbReference>